<dbReference type="InterPro" id="IPR050811">
    <property type="entry name" value="Phosphate_ABC_transporter"/>
</dbReference>
<dbReference type="AlphaFoldDB" id="A0A3B1BQ58"/>
<dbReference type="Gene3D" id="3.40.190.10">
    <property type="entry name" value="Periplasmic binding protein-like II"/>
    <property type="match status" value="2"/>
</dbReference>
<dbReference type="SUPFAM" id="SSF53850">
    <property type="entry name" value="Periplasmic binding protein-like II"/>
    <property type="match status" value="1"/>
</dbReference>
<evidence type="ECO:0000259" key="2">
    <source>
        <dbReference type="Pfam" id="PF12849"/>
    </source>
</evidence>
<protein>
    <submittedName>
        <fullName evidence="3">Phosphate ABC transporter, periplasmic phosphate-binding protein PstS (TC 3.A.1.7.1)</fullName>
    </submittedName>
</protein>
<dbReference type="EMBL" id="UOFZ01000064">
    <property type="protein sequence ID" value="VAX12760.1"/>
    <property type="molecule type" value="Genomic_DNA"/>
</dbReference>
<organism evidence="3">
    <name type="scientific">hydrothermal vent metagenome</name>
    <dbReference type="NCBI Taxonomy" id="652676"/>
    <lineage>
        <taxon>unclassified sequences</taxon>
        <taxon>metagenomes</taxon>
        <taxon>ecological metagenomes</taxon>
    </lineage>
</organism>
<evidence type="ECO:0000313" key="3">
    <source>
        <dbReference type="EMBL" id="VAX12760.1"/>
    </source>
</evidence>
<dbReference type="PANTHER" id="PTHR30570:SF6">
    <property type="entry name" value="PHOSPHATE-BINDING PROTEIN PSTS"/>
    <property type="match status" value="1"/>
</dbReference>
<name>A0A3B1BQ58_9ZZZZ</name>
<gene>
    <name evidence="3" type="ORF">MNBD_GAMMA24-1750</name>
</gene>
<dbReference type="InterPro" id="IPR024370">
    <property type="entry name" value="PBP_domain"/>
</dbReference>
<dbReference type="Pfam" id="PF12849">
    <property type="entry name" value="PBP_like_2"/>
    <property type="match status" value="1"/>
</dbReference>
<keyword evidence="1" id="KW-0732">Signal</keyword>
<dbReference type="PANTHER" id="PTHR30570">
    <property type="entry name" value="PERIPLASMIC PHOSPHATE BINDING COMPONENT OF PHOSPHATE ABC TRANSPORTER"/>
    <property type="match status" value="1"/>
</dbReference>
<accession>A0A3B1BQ58</accession>
<reference evidence="3" key="1">
    <citation type="submission" date="2018-06" db="EMBL/GenBank/DDBJ databases">
        <authorList>
            <person name="Zhirakovskaya E."/>
        </authorList>
    </citation>
    <scope>NUCLEOTIDE SEQUENCE</scope>
</reference>
<evidence type="ECO:0000256" key="1">
    <source>
        <dbReference type="ARBA" id="ARBA00022729"/>
    </source>
</evidence>
<proteinExistence type="predicted"/>
<sequence>MTKTMLLRRYLTLSGLLLSLLCLKPVMADSLPAQGQGRVLLTGSTSLSNLVTFWAQSFHNANPNIAITVADPGSAAGIDALLNGTANAVLLSTPLSPGQREQFIQHYAYPPTLIPVAKDGVAVYVNNNNPLKRISLQQLDAIYSSNRRCGAAHALRNWKTLGLSGPIARAKITPFGLSVTSGAYYLFKQQALCGGDFRPDFQALAGPAAIETALSENPAAIAFSSSAMHSASIRAVPVARQNNGPAIFPSISNIQNGRYPLARQLAIAINVPHGKQVNPALHRFINYARSALGQSVAARAGYAPLTAK</sequence>
<feature type="domain" description="PBP" evidence="2">
    <location>
        <begin position="33"/>
        <end position="288"/>
    </location>
</feature>